<dbReference type="Gene3D" id="3.40.50.10190">
    <property type="entry name" value="BRCT domain"/>
    <property type="match status" value="1"/>
</dbReference>
<dbReference type="PANTHER" id="PTHR11276:SF24">
    <property type="entry name" value="DNA-DIRECTED DNA_RNA POLYMERASE MU"/>
    <property type="match status" value="1"/>
</dbReference>
<comment type="catalytic activity">
    <reaction evidence="9">
        <text>DNA(n) + a 2'-deoxyribonucleoside 5'-triphosphate = DNA(n+1) + diphosphate</text>
        <dbReference type="Rhea" id="RHEA:22508"/>
        <dbReference type="Rhea" id="RHEA-COMP:17339"/>
        <dbReference type="Rhea" id="RHEA-COMP:17340"/>
        <dbReference type="ChEBI" id="CHEBI:33019"/>
        <dbReference type="ChEBI" id="CHEBI:61560"/>
        <dbReference type="ChEBI" id="CHEBI:173112"/>
        <dbReference type="EC" id="2.7.7.7"/>
    </reaction>
</comment>
<dbReference type="InterPro" id="IPR037160">
    <property type="entry name" value="DNA_Pol_thumb_sf"/>
</dbReference>
<keyword evidence="13" id="KW-1185">Reference proteome</keyword>
<evidence type="ECO:0000256" key="1">
    <source>
        <dbReference type="ARBA" id="ARBA00001946"/>
    </source>
</evidence>
<dbReference type="SUPFAM" id="SSF81301">
    <property type="entry name" value="Nucleotidyltransferase"/>
    <property type="match status" value="1"/>
</dbReference>
<dbReference type="GO" id="GO:0006303">
    <property type="term" value="P:double-strand break repair via nonhomologous end joining"/>
    <property type="evidence" value="ECO:0007669"/>
    <property type="project" value="TreeGrafter"/>
</dbReference>
<dbReference type="Proteomes" id="UP001159641">
    <property type="component" value="Unassembled WGS sequence"/>
</dbReference>
<dbReference type="PRINTS" id="PR00871">
    <property type="entry name" value="DNAPOLXTDT"/>
</dbReference>
<keyword evidence="7 9" id="KW-0460">Magnesium</keyword>
<dbReference type="EMBL" id="JAIQCJ010002240">
    <property type="protein sequence ID" value="KAJ8778703.1"/>
    <property type="molecule type" value="Genomic_DNA"/>
</dbReference>
<proteinExistence type="inferred from homology"/>
<dbReference type="InterPro" id="IPR001726">
    <property type="entry name" value="TdT/Mu"/>
</dbReference>
<dbReference type="PIRSF" id="PIRSF000817">
    <property type="entry name" value="DNA_NT"/>
    <property type="match status" value="1"/>
</dbReference>
<evidence type="ECO:0000256" key="7">
    <source>
        <dbReference type="ARBA" id="ARBA00022842"/>
    </source>
</evidence>
<dbReference type="SMART" id="SM00483">
    <property type="entry name" value="POLXc"/>
    <property type="match status" value="1"/>
</dbReference>
<dbReference type="GO" id="GO:0003677">
    <property type="term" value="F:DNA binding"/>
    <property type="evidence" value="ECO:0007669"/>
    <property type="project" value="UniProtKB-UniRule"/>
</dbReference>
<comment type="caution">
    <text evidence="12">The sequence shown here is derived from an EMBL/GenBank/DDBJ whole genome shotgun (WGS) entry which is preliminary data.</text>
</comment>
<accession>A0AB34GHY4</accession>
<dbReference type="SUPFAM" id="SSF81585">
    <property type="entry name" value="PsbU/PolX domain-like"/>
    <property type="match status" value="1"/>
</dbReference>
<comment type="subcellular location">
    <subcellularLocation>
        <location evidence="2 9">Nucleus</location>
    </subcellularLocation>
</comment>
<keyword evidence="4 9" id="KW-0808">Transferase</keyword>
<gene>
    <name evidence="12" type="ORF">J1605_013380</name>
</gene>
<dbReference type="GO" id="GO:0003887">
    <property type="term" value="F:DNA-directed DNA polymerase activity"/>
    <property type="evidence" value="ECO:0007669"/>
    <property type="project" value="UniProtKB-UniRule"/>
</dbReference>
<evidence type="ECO:0000256" key="9">
    <source>
        <dbReference type="PIRNR" id="PIRNR000817"/>
    </source>
</evidence>
<dbReference type="GO" id="GO:0046872">
    <property type="term" value="F:metal ion binding"/>
    <property type="evidence" value="ECO:0007669"/>
    <property type="project" value="UniProtKB-UniRule"/>
</dbReference>
<feature type="region of interest" description="Disordered" evidence="10">
    <location>
        <begin position="73"/>
        <end position="92"/>
    </location>
</feature>
<evidence type="ECO:0000256" key="4">
    <source>
        <dbReference type="ARBA" id="ARBA00022679"/>
    </source>
</evidence>
<evidence type="ECO:0000259" key="11">
    <source>
        <dbReference type="SMART" id="SM00483"/>
    </source>
</evidence>
<evidence type="ECO:0000256" key="3">
    <source>
        <dbReference type="ARBA" id="ARBA00008323"/>
    </source>
</evidence>
<evidence type="ECO:0000313" key="13">
    <source>
        <dbReference type="Proteomes" id="UP001159641"/>
    </source>
</evidence>
<dbReference type="EC" id="2.7.7.7" evidence="9"/>
<comment type="function">
    <text evidence="9">Gap-filling polymerase involved in repair of DNA double-strand breaks by non-homologous end joining (NHEJ).</text>
</comment>
<dbReference type="InterPro" id="IPR018944">
    <property type="entry name" value="DNA_pol_lambd_fingers_domain"/>
</dbReference>
<dbReference type="PRINTS" id="PR00869">
    <property type="entry name" value="DNAPOLX"/>
</dbReference>
<dbReference type="Pfam" id="PF10391">
    <property type="entry name" value="DNA_pol_lambd_f"/>
    <property type="match status" value="1"/>
</dbReference>
<dbReference type="InterPro" id="IPR043519">
    <property type="entry name" value="NT_sf"/>
</dbReference>
<comment type="similarity">
    <text evidence="3 9">Belongs to the DNA polymerase type-X family.</text>
</comment>
<name>A0AB34GHY4_ESCRO</name>
<reference evidence="12 13" key="1">
    <citation type="submission" date="2022-11" db="EMBL/GenBank/DDBJ databases">
        <title>Whole genome sequence of Eschrichtius robustus ER-17-0199.</title>
        <authorList>
            <person name="Bruniche-Olsen A."/>
            <person name="Black A.N."/>
            <person name="Fields C.J."/>
            <person name="Walden K."/>
            <person name="Dewoody J.A."/>
        </authorList>
    </citation>
    <scope>NUCLEOTIDE SEQUENCE [LARGE SCALE GENOMIC DNA]</scope>
    <source>
        <strain evidence="12">ER-17-0199</strain>
        <tissue evidence="12">Blubber</tissue>
    </source>
</reference>
<dbReference type="CDD" id="cd00141">
    <property type="entry name" value="NT_POLXc"/>
    <property type="match status" value="1"/>
</dbReference>
<keyword evidence="6 9" id="KW-0479">Metal-binding</keyword>
<protein>
    <recommendedName>
        <fullName evidence="9">DNA-directed DNA/RNA polymerase mu</fullName>
        <ecNumber evidence="9">2.7.7.7</ecNumber>
    </recommendedName>
</protein>
<dbReference type="InterPro" id="IPR022312">
    <property type="entry name" value="DNA_pol_X"/>
</dbReference>
<dbReference type="Gene3D" id="1.10.150.20">
    <property type="entry name" value="5' to 3' exonuclease, C-terminal subdomain"/>
    <property type="match status" value="1"/>
</dbReference>
<dbReference type="GO" id="GO:0005634">
    <property type="term" value="C:nucleus"/>
    <property type="evidence" value="ECO:0007669"/>
    <property type="project" value="UniProtKB-SubCell"/>
</dbReference>
<dbReference type="FunFam" id="3.30.210.10:FF:000004">
    <property type="entry name" value="DNA-directed DNA/RNA polymerase mu"/>
    <property type="match status" value="1"/>
</dbReference>
<evidence type="ECO:0000256" key="2">
    <source>
        <dbReference type="ARBA" id="ARBA00004123"/>
    </source>
</evidence>
<dbReference type="Gene3D" id="1.10.150.110">
    <property type="entry name" value="DNA polymerase beta, N-terminal domain-like"/>
    <property type="match status" value="1"/>
</dbReference>
<dbReference type="FunFam" id="1.10.150.20:FF:000010">
    <property type="entry name" value="DNA polymerase lambda"/>
    <property type="match status" value="1"/>
</dbReference>
<comment type="cofactor">
    <cofactor evidence="1 9">
        <name>Mg(2+)</name>
        <dbReference type="ChEBI" id="CHEBI:18420"/>
    </cofactor>
</comment>
<keyword evidence="5 9" id="KW-0548">Nucleotidyltransferase</keyword>
<dbReference type="PANTHER" id="PTHR11276">
    <property type="entry name" value="DNA POLYMERASE TYPE-X FAMILY MEMBER"/>
    <property type="match status" value="1"/>
</dbReference>
<evidence type="ECO:0000256" key="5">
    <source>
        <dbReference type="ARBA" id="ARBA00022695"/>
    </source>
</evidence>
<feature type="domain" description="DNA-directed DNA polymerase X" evidence="11">
    <location>
        <begin position="147"/>
        <end position="457"/>
    </location>
</feature>
<feature type="region of interest" description="Disordered" evidence="10">
    <location>
        <begin position="1"/>
        <end position="21"/>
    </location>
</feature>
<dbReference type="InterPro" id="IPR027421">
    <property type="entry name" value="DNA_pol_lamdba_lyase_dom_sf"/>
</dbReference>
<dbReference type="Gene3D" id="3.30.210.10">
    <property type="entry name" value="DNA polymerase, thumb domain"/>
    <property type="match status" value="1"/>
</dbReference>
<dbReference type="InterPro" id="IPR036420">
    <property type="entry name" value="BRCT_dom_sf"/>
</dbReference>
<evidence type="ECO:0000256" key="8">
    <source>
        <dbReference type="ARBA" id="ARBA00023242"/>
    </source>
</evidence>
<dbReference type="InterPro" id="IPR029398">
    <property type="entry name" value="PolB_thumb"/>
</dbReference>
<evidence type="ECO:0000313" key="12">
    <source>
        <dbReference type="EMBL" id="KAJ8778703.1"/>
    </source>
</evidence>
<dbReference type="Pfam" id="PF14791">
    <property type="entry name" value="DNA_pol_B_thumb"/>
    <property type="match status" value="1"/>
</dbReference>
<dbReference type="AlphaFoldDB" id="A0AB34GHY4"/>
<dbReference type="InterPro" id="IPR002054">
    <property type="entry name" value="DNA-dir_DNA_pol_X"/>
</dbReference>
<dbReference type="PIRSF" id="PIRSF501176">
    <property type="entry name" value="DNApol_mu"/>
    <property type="match status" value="1"/>
</dbReference>
<evidence type="ECO:0000256" key="10">
    <source>
        <dbReference type="SAM" id="MobiDB-lite"/>
    </source>
</evidence>
<organism evidence="12 13">
    <name type="scientific">Eschrichtius robustus</name>
    <name type="common">California gray whale</name>
    <name type="synonym">Eschrichtius gibbosus</name>
    <dbReference type="NCBI Taxonomy" id="9764"/>
    <lineage>
        <taxon>Eukaryota</taxon>
        <taxon>Metazoa</taxon>
        <taxon>Chordata</taxon>
        <taxon>Craniata</taxon>
        <taxon>Vertebrata</taxon>
        <taxon>Euteleostomi</taxon>
        <taxon>Mammalia</taxon>
        <taxon>Eutheria</taxon>
        <taxon>Laurasiatheria</taxon>
        <taxon>Artiodactyla</taxon>
        <taxon>Whippomorpha</taxon>
        <taxon>Cetacea</taxon>
        <taxon>Mysticeti</taxon>
        <taxon>Eschrichtiidae</taxon>
        <taxon>Eschrichtius</taxon>
    </lineage>
</organism>
<dbReference type="InterPro" id="IPR027249">
    <property type="entry name" value="DNA/RNApol_mu"/>
</dbReference>
<evidence type="ECO:0000256" key="6">
    <source>
        <dbReference type="ARBA" id="ARBA00022723"/>
    </source>
</evidence>
<keyword evidence="8 9" id="KW-0539">Nucleus</keyword>
<sequence>MLPKRQRARVGPPGTAPSSAARFPGVTVYLAEPQMGRSRRAFLTGLALSKGFRVLDAYSSEVTHVMMEGTISRGGRLPAGAQDGGPSPRMHPPSALRCKLVHGEHGGRAACPCGVPAPPGGGCVQEGAATPSMGAALCLPASHTRHAPQRRPLEALETLAEAAGSAGFAGGEGRQLSLCRAASVLKALPSPVTALSQLRGLACFGEHSRRVVQELLQHGVCEEVERVRLSERYQAMKSCLLTTLCSSSERHLTQIFGVGVRTADRWYREGLRTLDDLREQPQRLTQQQRAGLQHHQDLSTPILPSDVETLQQAVEAAMGQALPGAAVALTGGFRRVLCCLKKQARGFLLAPLTVLPGSWLLSQPHTAVPGHGRPEALPHPDHLVVTPINQFPFALLGWTGSKRFERELHRFSRKERGLWLNSRDLFDPGQKTFFHVASEEDIFRLLGLEYLPPQQRNAWSY</sequence>
<dbReference type="SUPFAM" id="SSF47802">
    <property type="entry name" value="DNA polymerase beta, N-terminal domain-like"/>
    <property type="match status" value="1"/>
</dbReference>